<keyword evidence="3 6" id="KW-0812">Transmembrane</keyword>
<evidence type="ECO:0000256" key="2">
    <source>
        <dbReference type="ARBA" id="ARBA00022475"/>
    </source>
</evidence>
<dbReference type="PANTHER" id="PTHR35007">
    <property type="entry name" value="INTEGRAL MEMBRANE PROTEIN-RELATED"/>
    <property type="match status" value="1"/>
</dbReference>
<feature type="domain" description="Type II secretion system protein GspF" evidence="7">
    <location>
        <begin position="151"/>
        <end position="273"/>
    </location>
</feature>
<keyword evidence="9" id="KW-1185">Reference proteome</keyword>
<keyword evidence="5 6" id="KW-0472">Membrane</keyword>
<feature type="transmembrane region" description="Helical" evidence="6">
    <location>
        <begin position="102"/>
        <end position="130"/>
    </location>
</feature>
<accession>A0ABT7V8Q5</accession>
<gene>
    <name evidence="8" type="ORF">QUW28_05110</name>
</gene>
<feature type="transmembrane region" description="Helical" evidence="6">
    <location>
        <begin position="261"/>
        <end position="278"/>
    </location>
</feature>
<evidence type="ECO:0000256" key="5">
    <source>
        <dbReference type="ARBA" id="ARBA00023136"/>
    </source>
</evidence>
<keyword evidence="2" id="KW-1003">Cell membrane</keyword>
<dbReference type="RefSeq" id="WP_289544988.1">
    <property type="nucleotide sequence ID" value="NZ_JAUDDZ010000005.1"/>
</dbReference>
<comment type="subcellular location">
    <subcellularLocation>
        <location evidence="1">Cell membrane</location>
        <topology evidence="1">Multi-pass membrane protein</topology>
    </subcellularLocation>
</comment>
<comment type="caution">
    <text evidence="8">The sequence shown here is derived from an EMBL/GenBank/DDBJ whole genome shotgun (WGS) entry which is preliminary data.</text>
</comment>
<dbReference type="Proteomes" id="UP001529421">
    <property type="component" value="Unassembled WGS sequence"/>
</dbReference>
<name>A0ABT7V8Q5_9ACTN</name>
<evidence type="ECO:0000256" key="1">
    <source>
        <dbReference type="ARBA" id="ARBA00004651"/>
    </source>
</evidence>
<sequence length="315" mass="32522">MEVIMPLAVGVLTSLAAGLLLPAERRSPLVAARPSSNASVLLAWARSAGSVVPEGALVHPGLIRCADEALRIFGADKAGAPPVPDRARTGAGMLLLMSGAGLAAGIALAPSAWGAVAGAVLPLAVCFGAAARRRAEDARRVEAAMPEAFGALAISLGSGHSLGQAMRFVGTHADEPVRTEFLRVSSSMVCGIPAAEALDEMLRRLPAPGLELVSLALKVSQRTGAPLKGLLEDAAATVGERMELFRRLDVKTSQARMSARLVALMPVAMIALLTLFSSDFRQGLGTVAGMVSVAVAAALNLCAWLIIRKIMEVKI</sequence>
<dbReference type="InterPro" id="IPR018076">
    <property type="entry name" value="T2SS_GspF_dom"/>
</dbReference>
<dbReference type="PANTHER" id="PTHR35007:SF1">
    <property type="entry name" value="PILUS ASSEMBLY PROTEIN"/>
    <property type="match status" value="1"/>
</dbReference>
<evidence type="ECO:0000313" key="8">
    <source>
        <dbReference type="EMBL" id="MDM8274878.1"/>
    </source>
</evidence>
<evidence type="ECO:0000259" key="7">
    <source>
        <dbReference type="Pfam" id="PF00482"/>
    </source>
</evidence>
<keyword evidence="4 6" id="KW-1133">Transmembrane helix</keyword>
<reference evidence="9" key="1">
    <citation type="submission" date="2023-06" db="EMBL/GenBank/DDBJ databases">
        <title>Identification and characterization of horizontal gene transfer across gut microbiota members of farm animals based on homology search.</title>
        <authorList>
            <person name="Zeman M."/>
            <person name="Kubasova T."/>
            <person name="Jahodarova E."/>
            <person name="Nykrynova M."/>
            <person name="Rychlik I."/>
        </authorList>
    </citation>
    <scope>NUCLEOTIDE SEQUENCE [LARGE SCALE GENOMIC DNA]</scope>
    <source>
        <strain evidence="9">154_Feed</strain>
    </source>
</reference>
<evidence type="ECO:0000256" key="4">
    <source>
        <dbReference type="ARBA" id="ARBA00022989"/>
    </source>
</evidence>
<evidence type="ECO:0000256" key="6">
    <source>
        <dbReference type="SAM" id="Phobius"/>
    </source>
</evidence>
<protein>
    <submittedName>
        <fullName evidence="8">Type II secretion system F family protein</fullName>
    </submittedName>
</protein>
<organism evidence="8 9">
    <name type="scientific">Enorma phocaeensis</name>
    <dbReference type="NCBI Taxonomy" id="1871019"/>
    <lineage>
        <taxon>Bacteria</taxon>
        <taxon>Bacillati</taxon>
        <taxon>Actinomycetota</taxon>
        <taxon>Coriobacteriia</taxon>
        <taxon>Coriobacteriales</taxon>
        <taxon>Coriobacteriaceae</taxon>
        <taxon>Enorma</taxon>
    </lineage>
</organism>
<dbReference type="Pfam" id="PF00482">
    <property type="entry name" value="T2SSF"/>
    <property type="match status" value="1"/>
</dbReference>
<evidence type="ECO:0000313" key="9">
    <source>
        <dbReference type="Proteomes" id="UP001529421"/>
    </source>
</evidence>
<dbReference type="EMBL" id="JAUDDZ010000005">
    <property type="protein sequence ID" value="MDM8274878.1"/>
    <property type="molecule type" value="Genomic_DNA"/>
</dbReference>
<evidence type="ECO:0000256" key="3">
    <source>
        <dbReference type="ARBA" id="ARBA00022692"/>
    </source>
</evidence>
<proteinExistence type="predicted"/>
<feature type="transmembrane region" description="Helical" evidence="6">
    <location>
        <begin position="284"/>
        <end position="307"/>
    </location>
</feature>